<sequence length="186" mass="20761">MTTMIPLRVIGICASSVLIAYGILINSWPVIITELFELPLALYRLWQMFRLLRETKAAAEGDLSFKWLRPFGSERAFGAGETVFRAGDPAQEMYYVESGVFRVPELDIEVRSGGIVGELGLLSPGNARTASLICTEPGKALCVTYSNLKELYYQNPDFGFYFLKLTTERLFQSVEASKRPTTALTL</sequence>
<protein>
    <submittedName>
        <fullName evidence="3">Cyclic nucleotide-binding domain-containing protein</fullName>
    </submittedName>
</protein>
<evidence type="ECO:0000313" key="4">
    <source>
        <dbReference type="Proteomes" id="UP000198704"/>
    </source>
</evidence>
<keyword evidence="1" id="KW-1133">Transmembrane helix</keyword>
<feature type="transmembrane region" description="Helical" evidence="1">
    <location>
        <begin position="7"/>
        <end position="24"/>
    </location>
</feature>
<reference evidence="4" key="1">
    <citation type="submission" date="2016-10" db="EMBL/GenBank/DDBJ databases">
        <authorList>
            <person name="Varghese N."/>
            <person name="Submissions S."/>
        </authorList>
    </citation>
    <scope>NUCLEOTIDE SEQUENCE [LARGE SCALE GENOMIC DNA]</scope>
    <source>
        <strain evidence="4">BL47</strain>
    </source>
</reference>
<name>A0A1H0HWG7_9HYPH</name>
<keyword evidence="4" id="KW-1185">Reference proteome</keyword>
<dbReference type="Proteomes" id="UP000198704">
    <property type="component" value="Unassembled WGS sequence"/>
</dbReference>
<dbReference type="EMBL" id="FNHS01000017">
    <property type="protein sequence ID" value="SDO23519.1"/>
    <property type="molecule type" value="Genomic_DNA"/>
</dbReference>
<dbReference type="AlphaFoldDB" id="A0A1H0HWG7"/>
<proteinExistence type="predicted"/>
<evidence type="ECO:0000313" key="3">
    <source>
        <dbReference type="EMBL" id="SDO23519.1"/>
    </source>
</evidence>
<dbReference type="SMART" id="SM00100">
    <property type="entry name" value="cNMP"/>
    <property type="match status" value="1"/>
</dbReference>
<gene>
    <name evidence="3" type="ORF">SAMN05216360_11747</name>
</gene>
<dbReference type="InterPro" id="IPR018490">
    <property type="entry name" value="cNMP-bd_dom_sf"/>
</dbReference>
<keyword evidence="1" id="KW-0812">Transmembrane</keyword>
<dbReference type="InterPro" id="IPR000595">
    <property type="entry name" value="cNMP-bd_dom"/>
</dbReference>
<dbReference type="Gene3D" id="2.60.120.10">
    <property type="entry name" value="Jelly Rolls"/>
    <property type="match status" value="1"/>
</dbReference>
<dbReference type="InterPro" id="IPR014710">
    <property type="entry name" value="RmlC-like_jellyroll"/>
</dbReference>
<dbReference type="CDD" id="cd00038">
    <property type="entry name" value="CAP_ED"/>
    <property type="match status" value="1"/>
</dbReference>
<evidence type="ECO:0000256" key="1">
    <source>
        <dbReference type="SAM" id="Phobius"/>
    </source>
</evidence>
<keyword evidence="1" id="KW-0472">Membrane</keyword>
<accession>A0A1H0HWG7</accession>
<dbReference type="Pfam" id="PF00027">
    <property type="entry name" value="cNMP_binding"/>
    <property type="match status" value="1"/>
</dbReference>
<evidence type="ECO:0000259" key="2">
    <source>
        <dbReference type="PROSITE" id="PS50042"/>
    </source>
</evidence>
<organism evidence="3 4">
    <name type="scientific">Methylobacterium phyllostachyos</name>
    <dbReference type="NCBI Taxonomy" id="582672"/>
    <lineage>
        <taxon>Bacteria</taxon>
        <taxon>Pseudomonadati</taxon>
        <taxon>Pseudomonadota</taxon>
        <taxon>Alphaproteobacteria</taxon>
        <taxon>Hyphomicrobiales</taxon>
        <taxon>Methylobacteriaceae</taxon>
        <taxon>Methylobacterium</taxon>
    </lineage>
</organism>
<dbReference type="SUPFAM" id="SSF51206">
    <property type="entry name" value="cAMP-binding domain-like"/>
    <property type="match status" value="1"/>
</dbReference>
<dbReference type="PROSITE" id="PS50042">
    <property type="entry name" value="CNMP_BINDING_3"/>
    <property type="match status" value="1"/>
</dbReference>
<dbReference type="STRING" id="582672.SAMN05216360_11747"/>
<feature type="domain" description="Cyclic nucleotide-binding" evidence="2">
    <location>
        <begin position="74"/>
        <end position="151"/>
    </location>
</feature>